<name>A0A841HNT5_9GAMM</name>
<comment type="subcellular location">
    <subcellularLocation>
        <location evidence="1">Cell membrane</location>
        <topology evidence="1">Multi-pass membrane protein</topology>
    </subcellularLocation>
</comment>
<dbReference type="Pfam" id="PF01810">
    <property type="entry name" value="LysE"/>
    <property type="match status" value="1"/>
</dbReference>
<keyword evidence="3 6" id="KW-0812">Transmembrane</keyword>
<evidence type="ECO:0000313" key="7">
    <source>
        <dbReference type="EMBL" id="MBB6094284.1"/>
    </source>
</evidence>
<keyword evidence="5 6" id="KW-0472">Membrane</keyword>
<keyword evidence="4 6" id="KW-1133">Transmembrane helix</keyword>
<evidence type="ECO:0000313" key="8">
    <source>
        <dbReference type="Proteomes" id="UP000588068"/>
    </source>
</evidence>
<dbReference type="GO" id="GO:0015171">
    <property type="term" value="F:amino acid transmembrane transporter activity"/>
    <property type="evidence" value="ECO:0007669"/>
    <property type="project" value="TreeGrafter"/>
</dbReference>
<feature type="transmembrane region" description="Helical" evidence="6">
    <location>
        <begin position="40"/>
        <end position="65"/>
    </location>
</feature>
<feature type="transmembrane region" description="Helical" evidence="6">
    <location>
        <begin position="71"/>
        <end position="91"/>
    </location>
</feature>
<dbReference type="Proteomes" id="UP000588068">
    <property type="component" value="Unassembled WGS sequence"/>
</dbReference>
<dbReference type="EMBL" id="JACHHZ010000003">
    <property type="protein sequence ID" value="MBB6094284.1"/>
    <property type="molecule type" value="Genomic_DNA"/>
</dbReference>
<evidence type="ECO:0000256" key="4">
    <source>
        <dbReference type="ARBA" id="ARBA00022989"/>
    </source>
</evidence>
<feature type="transmembrane region" description="Helical" evidence="6">
    <location>
        <begin position="112"/>
        <end position="133"/>
    </location>
</feature>
<feature type="transmembrane region" description="Helical" evidence="6">
    <location>
        <begin position="145"/>
        <end position="169"/>
    </location>
</feature>
<organism evidence="7 8">
    <name type="scientific">Povalibacter uvarum</name>
    <dbReference type="NCBI Taxonomy" id="732238"/>
    <lineage>
        <taxon>Bacteria</taxon>
        <taxon>Pseudomonadati</taxon>
        <taxon>Pseudomonadota</taxon>
        <taxon>Gammaproteobacteria</taxon>
        <taxon>Steroidobacterales</taxon>
        <taxon>Steroidobacteraceae</taxon>
        <taxon>Povalibacter</taxon>
    </lineage>
</organism>
<dbReference type="GO" id="GO:0005886">
    <property type="term" value="C:plasma membrane"/>
    <property type="evidence" value="ECO:0007669"/>
    <property type="project" value="UniProtKB-SubCell"/>
</dbReference>
<accession>A0A841HNT5</accession>
<evidence type="ECO:0000256" key="5">
    <source>
        <dbReference type="ARBA" id="ARBA00023136"/>
    </source>
</evidence>
<gene>
    <name evidence="7" type="ORF">HNQ60_003165</name>
</gene>
<reference evidence="7 8" key="1">
    <citation type="submission" date="2020-08" db="EMBL/GenBank/DDBJ databases">
        <title>Genomic Encyclopedia of Type Strains, Phase IV (KMG-IV): sequencing the most valuable type-strain genomes for metagenomic binning, comparative biology and taxonomic classification.</title>
        <authorList>
            <person name="Goeker M."/>
        </authorList>
    </citation>
    <scope>NUCLEOTIDE SEQUENCE [LARGE SCALE GENOMIC DNA]</scope>
    <source>
        <strain evidence="7 8">DSM 26723</strain>
    </source>
</reference>
<evidence type="ECO:0000256" key="3">
    <source>
        <dbReference type="ARBA" id="ARBA00022692"/>
    </source>
</evidence>
<sequence length="204" mass="21298">MSLYGLLIFAAVYALAVASPGPGVAAIVARSLARGMQGSVAFIGGFLVGDLIWFAFAATGLAALAQTAYTLFVAIKYIGAAYLLYLAYRLWTTPAQAVDEQAVDSGGRPTQLFLGSLALTMANPKTMIFFLALLPTVVNLQTLTLAGFLEIALVISIVLPLVLAAYAFAATHARRLFKSPRAVRNLNRGTGVAMAGAAVAVATR</sequence>
<evidence type="ECO:0000256" key="2">
    <source>
        <dbReference type="ARBA" id="ARBA00022475"/>
    </source>
</evidence>
<proteinExistence type="predicted"/>
<comment type="caution">
    <text evidence="7">The sequence shown here is derived from an EMBL/GenBank/DDBJ whole genome shotgun (WGS) entry which is preliminary data.</text>
</comment>
<feature type="transmembrane region" description="Helical" evidence="6">
    <location>
        <begin position="6"/>
        <end position="28"/>
    </location>
</feature>
<dbReference type="RefSeq" id="WP_184333415.1">
    <property type="nucleotide sequence ID" value="NZ_JACHHZ010000003.1"/>
</dbReference>
<dbReference type="PANTHER" id="PTHR30086:SF20">
    <property type="entry name" value="ARGININE EXPORTER PROTEIN ARGO-RELATED"/>
    <property type="match status" value="1"/>
</dbReference>
<protein>
    <submittedName>
        <fullName evidence="7">Threonine/homoserine/homoserine lactone efflux protein</fullName>
    </submittedName>
</protein>
<evidence type="ECO:0000256" key="6">
    <source>
        <dbReference type="SAM" id="Phobius"/>
    </source>
</evidence>
<dbReference type="PANTHER" id="PTHR30086">
    <property type="entry name" value="ARGININE EXPORTER PROTEIN ARGO"/>
    <property type="match status" value="1"/>
</dbReference>
<keyword evidence="8" id="KW-1185">Reference proteome</keyword>
<dbReference type="InterPro" id="IPR001123">
    <property type="entry name" value="LeuE-type"/>
</dbReference>
<dbReference type="AlphaFoldDB" id="A0A841HNT5"/>
<keyword evidence="2" id="KW-1003">Cell membrane</keyword>
<evidence type="ECO:0000256" key="1">
    <source>
        <dbReference type="ARBA" id="ARBA00004651"/>
    </source>
</evidence>